<dbReference type="GO" id="GO:0031436">
    <property type="term" value="C:BRCA1-BARD1 complex"/>
    <property type="evidence" value="ECO:0000318"/>
    <property type="project" value="GO_Central"/>
</dbReference>
<evidence type="ECO:0000256" key="3">
    <source>
        <dbReference type="PROSITE-ProRule" id="PRU00023"/>
    </source>
</evidence>
<dbReference type="PROSITE" id="PS50297">
    <property type="entry name" value="ANK_REP_REGION"/>
    <property type="match status" value="3"/>
</dbReference>
<keyword evidence="2 3" id="KW-0040">ANK repeat</keyword>
<dbReference type="GO" id="GO:0085020">
    <property type="term" value="P:protein K6-linked ubiquitination"/>
    <property type="evidence" value="ECO:0000318"/>
    <property type="project" value="GO_Central"/>
</dbReference>
<dbReference type="SUPFAM" id="SSF48403">
    <property type="entry name" value="Ankyrin repeat"/>
    <property type="match status" value="1"/>
</dbReference>
<dbReference type="PANTHER" id="PTHR24171">
    <property type="entry name" value="ANKYRIN REPEAT DOMAIN-CONTAINING PROTEIN 39-RELATED"/>
    <property type="match status" value="1"/>
</dbReference>
<dbReference type="Gene3D" id="1.25.40.20">
    <property type="entry name" value="Ankyrin repeat-containing domain"/>
    <property type="match status" value="2"/>
</dbReference>
<dbReference type="Proteomes" id="UP000000437">
    <property type="component" value="Chromosome 14"/>
</dbReference>
<dbReference type="InterPro" id="IPR036770">
    <property type="entry name" value="Ankyrin_rpt-contain_sf"/>
</dbReference>
<dbReference type="PANTHER" id="PTHR24171:SF8">
    <property type="entry name" value="BRCA1-ASSOCIATED RING DOMAIN PROTEIN 1"/>
    <property type="match status" value="1"/>
</dbReference>
<name>A0A8M1QKY0_DANRE</name>
<dbReference type="SMART" id="SM00248">
    <property type="entry name" value="ANK"/>
    <property type="match status" value="3"/>
</dbReference>
<evidence type="ECO:0000256" key="2">
    <source>
        <dbReference type="ARBA" id="ARBA00023043"/>
    </source>
</evidence>
<reference evidence="5" key="1">
    <citation type="submission" date="2025-08" db="UniProtKB">
        <authorList>
            <consortium name="RefSeq"/>
        </authorList>
    </citation>
    <scope>IDENTIFICATION</scope>
    <source>
        <strain evidence="5">Tuebingen</strain>
        <tissue evidence="5">Fibroblasts and whole tissue</tissue>
    </source>
</reference>
<dbReference type="InterPro" id="IPR002110">
    <property type="entry name" value="Ankyrin_rpt"/>
</dbReference>
<keyword evidence="4" id="KW-1185">Reference proteome</keyword>
<accession>A0A8M1QKY0</accession>
<dbReference type="Pfam" id="PF12796">
    <property type="entry name" value="Ank_2"/>
    <property type="match status" value="2"/>
</dbReference>
<dbReference type="KEGG" id="dre:100147920"/>
<keyword evidence="1" id="KW-0677">Repeat</keyword>
<dbReference type="PRINTS" id="PR01415">
    <property type="entry name" value="ANKYRIN"/>
</dbReference>
<dbReference type="AGR" id="ZFIN:ZDB-GENE-141219-40"/>
<evidence type="ECO:0000313" key="4">
    <source>
        <dbReference type="Proteomes" id="UP000000437"/>
    </source>
</evidence>
<protein>
    <submittedName>
        <fullName evidence="5">L-asparaginase isoform X1</fullName>
    </submittedName>
</protein>
<organism evidence="4 5">
    <name type="scientific">Danio rerio</name>
    <name type="common">Zebrafish</name>
    <name type="synonym">Brachydanio rerio</name>
    <dbReference type="NCBI Taxonomy" id="7955"/>
    <lineage>
        <taxon>Eukaryota</taxon>
        <taxon>Metazoa</taxon>
        <taxon>Chordata</taxon>
        <taxon>Craniata</taxon>
        <taxon>Vertebrata</taxon>
        <taxon>Euteleostomi</taxon>
        <taxon>Actinopterygii</taxon>
        <taxon>Neopterygii</taxon>
        <taxon>Teleostei</taxon>
        <taxon>Ostariophysi</taxon>
        <taxon>Cypriniformes</taxon>
        <taxon>Danionidae</taxon>
        <taxon>Danioninae</taxon>
        <taxon>Danio</taxon>
    </lineage>
</organism>
<dbReference type="OrthoDB" id="542841at2759"/>
<dbReference type="AlphaFoldDB" id="A0A8M1QKY0"/>
<proteinExistence type="predicted"/>
<evidence type="ECO:0000313" key="6">
    <source>
        <dbReference type="ZFIN" id="ZDB-GENE-141219-40"/>
    </source>
</evidence>
<sequence>MKEGDLHDPFFLPLTEFVAQSRDRRFLYIVGKMLKLDWLNNRTLEDVTTILSLLLPSFACQCVENNDLVCLQEILDMMDVDAEDYDGNTVMHRACEKGITYIVKHLLSIGASCHMVNCSGFTPLHLAIKNKHIDVIKILNKEGATVILKPVQVGIELIKAVWLKDCKLLHAWYLAGADMNQDDYNGQTALHAAVEKRDKHMVSKLLEYGASPEHKNIWGKTAADEARMKNLHEILLLFNPPYPLK</sequence>
<evidence type="ECO:0000256" key="1">
    <source>
        <dbReference type="ARBA" id="ARBA00022737"/>
    </source>
</evidence>
<evidence type="ECO:0000313" key="5">
    <source>
        <dbReference type="RefSeq" id="XP_001923752.6"/>
    </source>
</evidence>
<dbReference type="ZFIN" id="ZDB-GENE-141219-40">
    <property type="gene designation" value="si:dkey-74k8.4"/>
</dbReference>
<dbReference type="PROSITE" id="PS50088">
    <property type="entry name" value="ANK_REPEAT"/>
    <property type="match status" value="3"/>
</dbReference>
<gene>
    <name evidence="5 6" type="primary">si:dkey-74k8.4</name>
</gene>
<dbReference type="GO" id="GO:0070531">
    <property type="term" value="C:BRCA1-A complex"/>
    <property type="evidence" value="ECO:0000318"/>
    <property type="project" value="GO_Central"/>
</dbReference>
<dbReference type="RefSeq" id="XP_001923752.6">
    <property type="nucleotide sequence ID" value="XM_001923717.7"/>
</dbReference>